<organism evidence="1 2">
    <name type="scientific">Erwinia phage pEp_SNUABM_08</name>
    <dbReference type="NCBI Taxonomy" id="2593268"/>
    <lineage>
        <taxon>Viruses</taxon>
        <taxon>Duplodnaviria</taxon>
        <taxon>Heunggongvirae</taxon>
        <taxon>Uroviricota</taxon>
        <taxon>Caudoviricetes</taxon>
        <taxon>Casjensviridae</taxon>
        <taxon>Gwanakrovirus</taxon>
        <taxon>Gwanakrovirus SNUABM08</taxon>
    </lineage>
</organism>
<reference evidence="1 2" key="1">
    <citation type="submission" date="2019-07" db="EMBL/GenBank/DDBJ databases">
        <title>Complete genome sequence of bacteriophage infecting Erwinia pyrifoliae.</title>
        <authorList>
            <person name="Kim S.G."/>
            <person name="Park S.C."/>
        </authorList>
    </citation>
    <scope>NUCLEOTIDE SEQUENCE [LARGE SCALE GENOMIC DNA]</scope>
</reference>
<evidence type="ECO:0000313" key="1">
    <source>
        <dbReference type="EMBL" id="QEQ94818.1"/>
    </source>
</evidence>
<evidence type="ECO:0000313" key="2">
    <source>
        <dbReference type="Proteomes" id="UP000325507"/>
    </source>
</evidence>
<gene>
    <name evidence="1" type="ORF">pEpSNUABM08_71</name>
</gene>
<accession>A0A5J6DAI1</accession>
<keyword evidence="2" id="KW-1185">Reference proteome</keyword>
<name>A0A5J6DAI1_9CAUD</name>
<protein>
    <submittedName>
        <fullName evidence="1">Uncharacterized protein</fullName>
    </submittedName>
</protein>
<dbReference type="EMBL" id="MN184886">
    <property type="protein sequence ID" value="QEQ94818.1"/>
    <property type="molecule type" value="Genomic_DNA"/>
</dbReference>
<dbReference type="Proteomes" id="UP000325507">
    <property type="component" value="Segment"/>
</dbReference>
<sequence length="211" mass="23733">MRTINIELFKFAELDDAAKKAALENVRAVYLDSSDFDFSEYLASLTAFADDIGIAVRDYSFGLNACNVDLDFDDLGAEYKSGARLYAWIVNNVKGLQPGPRVYHVERETVRHGFKQKERIVKRVSGVYQGDDCCNYTGVFCDESLLAPFREFMKAPTDETNLGDLVRAAVDSFCADMLAELESRETDEYAQEWIDANGDDLEFTATGTIYE</sequence>
<proteinExistence type="predicted"/>